<comment type="caution">
    <text evidence="9">The sequence shown here is derived from an EMBL/GenBank/DDBJ whole genome shotgun (WGS) entry which is preliminary data.</text>
</comment>
<dbReference type="AlphaFoldDB" id="A0A7Z0EKQ0"/>
<evidence type="ECO:0000256" key="2">
    <source>
        <dbReference type="ARBA" id="ARBA00005417"/>
    </source>
</evidence>
<dbReference type="GO" id="GO:0005886">
    <property type="term" value="C:plasma membrane"/>
    <property type="evidence" value="ECO:0007669"/>
    <property type="project" value="UniProtKB-SubCell"/>
</dbReference>
<dbReference type="PANTHER" id="PTHR43297:SF2">
    <property type="entry name" value="DIPEPTIDE TRANSPORT ATP-BINDING PROTEIN DPPD"/>
    <property type="match status" value="1"/>
</dbReference>
<dbReference type="EMBL" id="JACCFS010000001">
    <property type="protein sequence ID" value="NYJ33776.1"/>
    <property type="molecule type" value="Genomic_DNA"/>
</dbReference>
<keyword evidence="4" id="KW-1003">Cell membrane</keyword>
<keyword evidence="7" id="KW-0472">Membrane</keyword>
<dbReference type="SUPFAM" id="SSF52540">
    <property type="entry name" value="P-loop containing nucleoside triphosphate hydrolases"/>
    <property type="match status" value="1"/>
</dbReference>
<sequence>MNDRPAPAPDPADDGALLSVRGVDIDYRTGRRSRVTAVRGVGFDLHPGQSMALVGESGCGKTTLGLGLLRLLPRTGTVSAGQVLFRRKDGRRVDVRSLAKEDLRRFRWNEAAMVFQGAMNAFNPVLTVRDHFLDTFRAHERRGARRTRADLIEHSAALLELVRLDPARVLAAHPHELSGGMRQRALIALALALRPQLLILDEPTTALDILTQRAIVERLTELREELRFAMLFITHDLGLAAELADRVGTMYAGRMIETGTTRDVFHRSRHPYTRALINSVPPVAGDPTVPESLPGGPPSLGALPPGCSFAPRCAHAEPRCSRTRPELDVLRERPEGLSHAAACLRAGDAALFTEGATR</sequence>
<dbReference type="InterPro" id="IPR013563">
    <property type="entry name" value="Oligopep_ABC_C"/>
</dbReference>
<evidence type="ECO:0000256" key="3">
    <source>
        <dbReference type="ARBA" id="ARBA00022448"/>
    </source>
</evidence>
<evidence type="ECO:0000256" key="6">
    <source>
        <dbReference type="ARBA" id="ARBA00022840"/>
    </source>
</evidence>
<dbReference type="Gene3D" id="3.40.50.300">
    <property type="entry name" value="P-loop containing nucleotide triphosphate hydrolases"/>
    <property type="match status" value="1"/>
</dbReference>
<dbReference type="PANTHER" id="PTHR43297">
    <property type="entry name" value="OLIGOPEPTIDE TRANSPORT ATP-BINDING PROTEIN APPD"/>
    <property type="match status" value="1"/>
</dbReference>
<dbReference type="CDD" id="cd03257">
    <property type="entry name" value="ABC_NikE_OppD_transporters"/>
    <property type="match status" value="1"/>
</dbReference>
<evidence type="ECO:0000256" key="5">
    <source>
        <dbReference type="ARBA" id="ARBA00022741"/>
    </source>
</evidence>
<keyword evidence="10" id="KW-1185">Reference proteome</keyword>
<dbReference type="NCBIfam" id="TIGR01727">
    <property type="entry name" value="oligo_HPY"/>
    <property type="match status" value="1"/>
</dbReference>
<dbReference type="SMART" id="SM00382">
    <property type="entry name" value="AAA"/>
    <property type="match status" value="1"/>
</dbReference>
<dbReference type="InterPro" id="IPR003593">
    <property type="entry name" value="AAA+_ATPase"/>
</dbReference>
<keyword evidence="5" id="KW-0547">Nucleotide-binding</keyword>
<proteinExistence type="inferred from homology"/>
<comment type="similarity">
    <text evidence="2">Belongs to the ABC transporter superfamily.</text>
</comment>
<feature type="domain" description="ABC transporter" evidence="8">
    <location>
        <begin position="20"/>
        <end position="277"/>
    </location>
</feature>
<evidence type="ECO:0000256" key="1">
    <source>
        <dbReference type="ARBA" id="ARBA00004202"/>
    </source>
</evidence>
<dbReference type="FunFam" id="3.40.50.300:FF:000016">
    <property type="entry name" value="Oligopeptide ABC transporter ATP-binding component"/>
    <property type="match status" value="1"/>
</dbReference>
<dbReference type="InterPro" id="IPR003439">
    <property type="entry name" value="ABC_transporter-like_ATP-bd"/>
</dbReference>
<keyword evidence="6 9" id="KW-0067">ATP-binding</keyword>
<name>A0A7Z0EKQ0_9ACTN</name>
<evidence type="ECO:0000313" key="9">
    <source>
        <dbReference type="EMBL" id="NYJ33776.1"/>
    </source>
</evidence>
<dbReference type="Pfam" id="PF08352">
    <property type="entry name" value="oligo_HPY"/>
    <property type="match status" value="1"/>
</dbReference>
<accession>A0A7Z0EKQ0</accession>
<comment type="subcellular location">
    <subcellularLocation>
        <location evidence="1">Cell membrane</location>
        <topology evidence="1">Peripheral membrane protein</topology>
    </subcellularLocation>
</comment>
<keyword evidence="3" id="KW-0813">Transport</keyword>
<dbReference type="InterPro" id="IPR050388">
    <property type="entry name" value="ABC_Ni/Peptide_Import"/>
</dbReference>
<evidence type="ECO:0000256" key="7">
    <source>
        <dbReference type="ARBA" id="ARBA00023136"/>
    </source>
</evidence>
<protein>
    <submittedName>
        <fullName evidence="9">Peptide/nickel transport system ATP-binding protein</fullName>
    </submittedName>
</protein>
<dbReference type="PROSITE" id="PS50893">
    <property type="entry name" value="ABC_TRANSPORTER_2"/>
    <property type="match status" value="1"/>
</dbReference>
<dbReference type="GO" id="GO:0015833">
    <property type="term" value="P:peptide transport"/>
    <property type="evidence" value="ECO:0007669"/>
    <property type="project" value="InterPro"/>
</dbReference>
<evidence type="ECO:0000259" key="8">
    <source>
        <dbReference type="PROSITE" id="PS50893"/>
    </source>
</evidence>
<evidence type="ECO:0000313" key="10">
    <source>
        <dbReference type="Proteomes" id="UP000572051"/>
    </source>
</evidence>
<reference evidence="9 10" key="1">
    <citation type="submission" date="2020-07" db="EMBL/GenBank/DDBJ databases">
        <title>Sequencing the genomes of 1000 actinobacteria strains.</title>
        <authorList>
            <person name="Klenk H.-P."/>
        </authorList>
    </citation>
    <scope>NUCLEOTIDE SEQUENCE [LARGE SCALE GENOMIC DNA]</scope>
    <source>
        <strain evidence="9 10">DSM 44442</strain>
    </source>
</reference>
<dbReference type="PROSITE" id="PS00211">
    <property type="entry name" value="ABC_TRANSPORTER_1"/>
    <property type="match status" value="1"/>
</dbReference>
<dbReference type="InterPro" id="IPR027417">
    <property type="entry name" value="P-loop_NTPase"/>
</dbReference>
<gene>
    <name evidence="9" type="ORF">HNR10_001657</name>
</gene>
<dbReference type="Proteomes" id="UP000572051">
    <property type="component" value="Unassembled WGS sequence"/>
</dbReference>
<organism evidence="9 10">
    <name type="scientific">Nocardiopsis aegyptia</name>
    <dbReference type="NCBI Taxonomy" id="220378"/>
    <lineage>
        <taxon>Bacteria</taxon>
        <taxon>Bacillati</taxon>
        <taxon>Actinomycetota</taxon>
        <taxon>Actinomycetes</taxon>
        <taxon>Streptosporangiales</taxon>
        <taxon>Nocardiopsidaceae</taxon>
        <taxon>Nocardiopsis</taxon>
    </lineage>
</organism>
<dbReference type="Pfam" id="PF00005">
    <property type="entry name" value="ABC_tran"/>
    <property type="match status" value="1"/>
</dbReference>
<dbReference type="GO" id="GO:0005524">
    <property type="term" value="F:ATP binding"/>
    <property type="evidence" value="ECO:0007669"/>
    <property type="project" value="UniProtKB-KW"/>
</dbReference>
<evidence type="ECO:0000256" key="4">
    <source>
        <dbReference type="ARBA" id="ARBA00022475"/>
    </source>
</evidence>
<dbReference type="GO" id="GO:0016887">
    <property type="term" value="F:ATP hydrolysis activity"/>
    <property type="evidence" value="ECO:0007669"/>
    <property type="project" value="InterPro"/>
</dbReference>
<dbReference type="InterPro" id="IPR017871">
    <property type="entry name" value="ABC_transporter-like_CS"/>
</dbReference>
<dbReference type="RefSeq" id="WP_179822129.1">
    <property type="nucleotide sequence ID" value="NZ_JACCFS010000001.1"/>
</dbReference>